<dbReference type="GO" id="GO:0004594">
    <property type="term" value="F:pantothenate kinase activity"/>
    <property type="evidence" value="ECO:0007669"/>
    <property type="project" value="UniProtKB-EC"/>
</dbReference>
<protein>
    <submittedName>
        <fullName evidence="2">Pantothenate kinase</fullName>
        <ecNumber evidence="2">2.7.1.33</ecNumber>
    </submittedName>
</protein>
<dbReference type="Pfam" id="PF00485">
    <property type="entry name" value="PRK"/>
    <property type="match status" value="1"/>
</dbReference>
<dbReference type="AlphaFoldDB" id="A0A0P1IB72"/>
<feature type="domain" description="Phosphoribulokinase/uridine kinase" evidence="1">
    <location>
        <begin position="26"/>
        <end position="178"/>
    </location>
</feature>
<gene>
    <name evidence="2" type="primary">coaA</name>
    <name evidence="2" type="ORF">PH7735_02632</name>
</gene>
<dbReference type="EC" id="2.7.1.33" evidence="2"/>
<sequence>MTSFHDDVQKVCALAREKAPAKGRTVIGIAGPPASGKSTLAEAVVDSLNNDHQGSIPAAALVPMDGYHLDNEVLRSRGLLSRKGAPETFDAYGFCDAVRCLHDTSREVFFPRFDRKMDLSVAGAISVHPQTPIVVVEGNYLLLNTRPWASLNKVFCASVFVSPSSDVLRARLLQRWIDHGLSATDALARANGNDLPNAELILGTSIKADLVLQQADLDKPL</sequence>
<dbReference type="Gene3D" id="3.40.50.300">
    <property type="entry name" value="P-loop containing nucleotide triphosphate hydrolases"/>
    <property type="match status" value="3"/>
</dbReference>
<keyword evidence="3" id="KW-1185">Reference proteome</keyword>
<dbReference type="PANTHER" id="PTHR10285">
    <property type="entry name" value="URIDINE KINASE"/>
    <property type="match status" value="1"/>
</dbReference>
<dbReference type="InterPro" id="IPR006083">
    <property type="entry name" value="PRK/URK"/>
</dbReference>
<dbReference type="RefSeq" id="WP_058311780.1">
    <property type="nucleotide sequence ID" value="NZ_CYTW01000002.1"/>
</dbReference>
<keyword evidence="2" id="KW-0808">Transferase</keyword>
<dbReference type="EMBL" id="CYTW01000002">
    <property type="protein sequence ID" value="CUK02644.1"/>
    <property type="molecule type" value="Genomic_DNA"/>
</dbReference>
<evidence type="ECO:0000313" key="2">
    <source>
        <dbReference type="EMBL" id="CUK02644.1"/>
    </source>
</evidence>
<keyword evidence="2" id="KW-0418">Kinase</keyword>
<reference evidence="3" key="1">
    <citation type="submission" date="2015-09" db="EMBL/GenBank/DDBJ databases">
        <authorList>
            <person name="Rodrigo-Torres Lidia"/>
            <person name="Arahal R.David."/>
        </authorList>
    </citation>
    <scope>NUCLEOTIDE SEQUENCE [LARGE SCALE GENOMIC DNA]</scope>
    <source>
        <strain evidence="3">CECT 7735</strain>
    </source>
</reference>
<dbReference type="Proteomes" id="UP000051870">
    <property type="component" value="Unassembled WGS sequence"/>
</dbReference>
<evidence type="ECO:0000313" key="3">
    <source>
        <dbReference type="Proteomes" id="UP000051870"/>
    </source>
</evidence>
<dbReference type="STRING" id="1715693.PH7735_02632"/>
<dbReference type="GeneID" id="83881643"/>
<dbReference type="GO" id="GO:0005524">
    <property type="term" value="F:ATP binding"/>
    <property type="evidence" value="ECO:0007669"/>
    <property type="project" value="InterPro"/>
</dbReference>
<evidence type="ECO:0000259" key="1">
    <source>
        <dbReference type="Pfam" id="PF00485"/>
    </source>
</evidence>
<dbReference type="SUPFAM" id="SSF52540">
    <property type="entry name" value="P-loop containing nucleoside triphosphate hydrolases"/>
    <property type="match status" value="1"/>
</dbReference>
<name>A0A0P1IB72_9RHOB</name>
<dbReference type="InterPro" id="IPR027417">
    <property type="entry name" value="P-loop_NTPase"/>
</dbReference>
<organism evidence="2 3">
    <name type="scientific">Shimia thalassica</name>
    <dbReference type="NCBI Taxonomy" id="1715693"/>
    <lineage>
        <taxon>Bacteria</taxon>
        <taxon>Pseudomonadati</taxon>
        <taxon>Pseudomonadota</taxon>
        <taxon>Alphaproteobacteria</taxon>
        <taxon>Rhodobacterales</taxon>
        <taxon>Roseobacteraceae</taxon>
    </lineage>
</organism>
<accession>A0A0P1IB72</accession>
<proteinExistence type="predicted"/>